<sequence length="356" mass="40064">MGDTCKKSDVDISAKKLQNTTIKEHKLQYGAKQIVGICIPASISMSLVLIAIKMVPSFAEVRQNLPYVPFSENVPTTLHRTANSLLNALLFTVMVISTTVMILILYLYKCYRIINTWLAFTSFFLLTFFTFLYFKEAMLSFNYPVDDVTVTIGLWNFGIVGMVGIHWKAPKLLQQCYLIYIATLMALVFIKYLPDWSAWMILIILVIWDCLAVLSPNGPLRIFIETVKQRSDTIPPSLLYVSFADLIAEDENEETQADELLKTGHSTPGIKLGLGDFIFYGLLIGKVAKCGDWFVILSCYVGILVGLVTTTTLLSFYKRVMPALPISISLGMVIYFVSVSFLCRVSSELIKKQIFL</sequence>
<comment type="subunit">
    <text evidence="8">Homodimer.</text>
</comment>
<keyword evidence="6 8" id="KW-0333">Golgi apparatus</keyword>
<evidence type="ECO:0000256" key="7">
    <source>
        <dbReference type="ARBA" id="ARBA00023136"/>
    </source>
</evidence>
<evidence type="ECO:0000256" key="4">
    <source>
        <dbReference type="ARBA" id="ARBA00022976"/>
    </source>
</evidence>
<feature type="transmembrane region" description="Helical" evidence="8">
    <location>
        <begin position="293"/>
        <end position="317"/>
    </location>
</feature>
<feature type="transmembrane region" description="Helical" evidence="8">
    <location>
        <begin position="148"/>
        <end position="165"/>
    </location>
</feature>
<dbReference type="GO" id="GO:0006509">
    <property type="term" value="P:membrane protein ectodomain proteolysis"/>
    <property type="evidence" value="ECO:0007669"/>
    <property type="project" value="TreeGrafter"/>
</dbReference>
<dbReference type="AlphaFoldDB" id="A0A443S764"/>
<dbReference type="EMBL" id="NCKV01006622">
    <property type="protein sequence ID" value="RWS23351.1"/>
    <property type="molecule type" value="Genomic_DNA"/>
</dbReference>
<dbReference type="VEuPathDB" id="VectorBase:LDEU008689"/>
<evidence type="ECO:0000313" key="10">
    <source>
        <dbReference type="Proteomes" id="UP000288716"/>
    </source>
</evidence>
<dbReference type="GO" id="GO:0070765">
    <property type="term" value="C:gamma-secretase complex"/>
    <property type="evidence" value="ECO:0007669"/>
    <property type="project" value="TreeGrafter"/>
</dbReference>
<feature type="transmembrane region" description="Helical" evidence="8">
    <location>
        <begin position="34"/>
        <end position="55"/>
    </location>
</feature>
<evidence type="ECO:0000313" key="9">
    <source>
        <dbReference type="EMBL" id="RWS23351.1"/>
    </source>
</evidence>
<dbReference type="STRING" id="299467.A0A443S764"/>
<evidence type="ECO:0000256" key="2">
    <source>
        <dbReference type="ARBA" id="ARBA00022692"/>
    </source>
</evidence>
<feature type="transmembrane region" description="Helical" evidence="8">
    <location>
        <begin position="323"/>
        <end position="343"/>
    </location>
</feature>
<dbReference type="GO" id="GO:0016485">
    <property type="term" value="P:protein processing"/>
    <property type="evidence" value="ECO:0007669"/>
    <property type="project" value="InterPro"/>
</dbReference>
<feature type="transmembrane region" description="Helical" evidence="8">
    <location>
        <begin position="172"/>
        <end position="190"/>
    </location>
</feature>
<accession>A0A443S764</accession>
<dbReference type="SMART" id="SM00730">
    <property type="entry name" value="PSN"/>
    <property type="match status" value="1"/>
</dbReference>
<keyword evidence="2 8" id="KW-0812">Transmembrane</keyword>
<dbReference type="PANTHER" id="PTHR10202:SF13">
    <property type="entry name" value="PRESENILIN HOMOLOG"/>
    <property type="match status" value="1"/>
</dbReference>
<dbReference type="PANTHER" id="PTHR10202">
    <property type="entry name" value="PRESENILIN"/>
    <property type="match status" value="1"/>
</dbReference>
<evidence type="ECO:0000256" key="3">
    <source>
        <dbReference type="ARBA" id="ARBA00022824"/>
    </source>
</evidence>
<name>A0A443S764_9ACAR</name>
<dbReference type="InterPro" id="IPR042524">
    <property type="entry name" value="Presenilin_C"/>
</dbReference>
<proteinExistence type="inferred from homology"/>
<dbReference type="GO" id="GO:0005789">
    <property type="term" value="C:endoplasmic reticulum membrane"/>
    <property type="evidence" value="ECO:0007669"/>
    <property type="project" value="UniProtKB-SubCell"/>
</dbReference>
<keyword evidence="3 8" id="KW-0256">Endoplasmic reticulum</keyword>
<comment type="domain">
    <text evidence="8">The PAL motif is required for normal active site conformation.</text>
</comment>
<dbReference type="GO" id="GO:0000139">
    <property type="term" value="C:Golgi membrane"/>
    <property type="evidence" value="ECO:0007669"/>
    <property type="project" value="UniProtKB-SubCell"/>
</dbReference>
<dbReference type="Proteomes" id="UP000288716">
    <property type="component" value="Unassembled WGS sequence"/>
</dbReference>
<evidence type="ECO:0000256" key="8">
    <source>
        <dbReference type="RuleBase" id="RU361148"/>
    </source>
</evidence>
<dbReference type="Pfam" id="PF01080">
    <property type="entry name" value="Presenilin"/>
    <property type="match status" value="1"/>
</dbReference>
<dbReference type="GO" id="GO:0007219">
    <property type="term" value="P:Notch signaling pathway"/>
    <property type="evidence" value="ECO:0007669"/>
    <property type="project" value="UniProtKB-KW"/>
</dbReference>
<organism evidence="9 10">
    <name type="scientific">Leptotrombidium deliense</name>
    <dbReference type="NCBI Taxonomy" id="299467"/>
    <lineage>
        <taxon>Eukaryota</taxon>
        <taxon>Metazoa</taxon>
        <taxon>Ecdysozoa</taxon>
        <taxon>Arthropoda</taxon>
        <taxon>Chelicerata</taxon>
        <taxon>Arachnida</taxon>
        <taxon>Acari</taxon>
        <taxon>Acariformes</taxon>
        <taxon>Trombidiformes</taxon>
        <taxon>Prostigmata</taxon>
        <taxon>Anystina</taxon>
        <taxon>Parasitengona</taxon>
        <taxon>Trombiculoidea</taxon>
        <taxon>Trombiculidae</taxon>
        <taxon>Leptotrombidium</taxon>
    </lineage>
</organism>
<reference evidence="9 10" key="1">
    <citation type="journal article" date="2018" name="Gigascience">
        <title>Genomes of trombidid mites reveal novel predicted allergens and laterally-transferred genes associated with secondary metabolism.</title>
        <authorList>
            <person name="Dong X."/>
            <person name="Chaisiri K."/>
            <person name="Xia D."/>
            <person name="Armstrong S.D."/>
            <person name="Fang Y."/>
            <person name="Donnelly M.J."/>
            <person name="Kadowaki T."/>
            <person name="McGarry J.W."/>
            <person name="Darby A.C."/>
            <person name="Makepeace B.L."/>
        </authorList>
    </citation>
    <scope>NUCLEOTIDE SEQUENCE [LARGE SCALE GENOMIC DNA]</scope>
    <source>
        <strain evidence="9">UoL-UT</strain>
    </source>
</reference>
<dbReference type="InterPro" id="IPR001108">
    <property type="entry name" value="Peptidase_A22A"/>
</dbReference>
<dbReference type="GO" id="GO:0042500">
    <property type="term" value="F:aspartic endopeptidase activity, intramembrane cleaving"/>
    <property type="evidence" value="ECO:0007669"/>
    <property type="project" value="InterPro"/>
</dbReference>
<protein>
    <recommendedName>
        <fullName evidence="8">Presenilin</fullName>
        <ecNumber evidence="8">3.4.23.-</ecNumber>
    </recommendedName>
</protein>
<evidence type="ECO:0000256" key="6">
    <source>
        <dbReference type="ARBA" id="ARBA00023034"/>
    </source>
</evidence>
<comment type="subcellular location">
    <subcellularLocation>
        <location evidence="8">Endoplasmic reticulum membrane</location>
        <topology evidence="8">Multi-pass membrane protein</topology>
    </subcellularLocation>
    <subcellularLocation>
        <location evidence="8">Golgi apparatus membrane</location>
        <topology evidence="8">Multi-pass membrane protein</topology>
    </subcellularLocation>
</comment>
<dbReference type="Gene3D" id="1.10.472.100">
    <property type="entry name" value="Presenilin"/>
    <property type="match status" value="1"/>
</dbReference>
<feature type="transmembrane region" description="Helical" evidence="8">
    <location>
        <begin position="85"/>
        <end position="107"/>
    </location>
</feature>
<dbReference type="GO" id="GO:0034205">
    <property type="term" value="P:amyloid-beta formation"/>
    <property type="evidence" value="ECO:0007669"/>
    <property type="project" value="TreeGrafter"/>
</dbReference>
<keyword evidence="4 8" id="KW-0914">Notch signaling pathway</keyword>
<dbReference type="GO" id="GO:0055074">
    <property type="term" value="P:calcium ion homeostasis"/>
    <property type="evidence" value="ECO:0007669"/>
    <property type="project" value="TreeGrafter"/>
</dbReference>
<keyword evidence="8" id="KW-0378">Hydrolase</keyword>
<keyword evidence="7 8" id="KW-0472">Membrane</keyword>
<keyword evidence="8" id="KW-0645">Protease</keyword>
<keyword evidence="5 8" id="KW-1133">Transmembrane helix</keyword>
<dbReference type="PRINTS" id="PR01072">
    <property type="entry name" value="PRESENILIN"/>
</dbReference>
<comment type="function">
    <text evidence="8">Probable subunit of the gamma-secretase complex, an endoprotease complex that catalyzes the intramembrane cleavage of integral membrane proteins such as Notch receptors.</text>
</comment>
<keyword evidence="10" id="KW-1185">Reference proteome</keyword>
<evidence type="ECO:0000256" key="5">
    <source>
        <dbReference type="ARBA" id="ARBA00022989"/>
    </source>
</evidence>
<comment type="caution">
    <text evidence="9">The sequence shown here is derived from an EMBL/GenBank/DDBJ whole genome shotgun (WGS) entry which is preliminary data.</text>
</comment>
<gene>
    <name evidence="9" type="ORF">B4U80_08049</name>
</gene>
<evidence type="ECO:0000256" key="1">
    <source>
        <dbReference type="ARBA" id="ARBA00008604"/>
    </source>
</evidence>
<dbReference type="OrthoDB" id="6418340at2759"/>
<dbReference type="EC" id="3.4.23.-" evidence="8"/>
<dbReference type="InterPro" id="IPR006639">
    <property type="entry name" value="Preselin/SPP"/>
</dbReference>
<comment type="similarity">
    <text evidence="1 8">Belongs to the peptidase A22A family.</text>
</comment>
<feature type="transmembrane region" description="Helical" evidence="8">
    <location>
        <begin position="196"/>
        <end position="214"/>
    </location>
</feature>
<feature type="transmembrane region" description="Helical" evidence="8">
    <location>
        <begin position="114"/>
        <end position="133"/>
    </location>
</feature>